<dbReference type="Proteomes" id="UP000032142">
    <property type="component" value="Unassembled WGS sequence"/>
</dbReference>
<evidence type="ECO:0000313" key="1">
    <source>
        <dbReference type="EMBL" id="KHG06027.1"/>
    </source>
</evidence>
<sequence length="50" mass="6063">MRFLLKKIWKEQKDRVFGRGSVYRKKRCQICVTPSPIYSTRKPSLFLIIF</sequence>
<organism evidence="1 2">
    <name type="scientific">Gossypium arboreum</name>
    <name type="common">Tree cotton</name>
    <name type="synonym">Gossypium nanking</name>
    <dbReference type="NCBI Taxonomy" id="29729"/>
    <lineage>
        <taxon>Eukaryota</taxon>
        <taxon>Viridiplantae</taxon>
        <taxon>Streptophyta</taxon>
        <taxon>Embryophyta</taxon>
        <taxon>Tracheophyta</taxon>
        <taxon>Spermatophyta</taxon>
        <taxon>Magnoliopsida</taxon>
        <taxon>eudicotyledons</taxon>
        <taxon>Gunneridae</taxon>
        <taxon>Pentapetalae</taxon>
        <taxon>rosids</taxon>
        <taxon>malvids</taxon>
        <taxon>Malvales</taxon>
        <taxon>Malvaceae</taxon>
        <taxon>Malvoideae</taxon>
        <taxon>Gossypium</taxon>
    </lineage>
</organism>
<evidence type="ECO:0000313" key="2">
    <source>
        <dbReference type="Proteomes" id="UP000032142"/>
    </source>
</evidence>
<comment type="caution">
    <text evidence="1">The sequence shown here is derived from an EMBL/GenBank/DDBJ whole genome shotgun (WGS) entry which is preliminary data.</text>
</comment>
<dbReference type="EMBL" id="JRRC01442159">
    <property type="protein sequence ID" value="KHG06027.1"/>
    <property type="molecule type" value="Genomic_DNA"/>
</dbReference>
<keyword evidence="2" id="KW-1185">Reference proteome</keyword>
<name>A0A0B0N090_GOSAR</name>
<reference evidence="2" key="1">
    <citation type="submission" date="2014-09" db="EMBL/GenBank/DDBJ databases">
        <authorList>
            <person name="Mudge J."/>
            <person name="Ramaraj T."/>
            <person name="Lindquist I.E."/>
            <person name="Bharti A.K."/>
            <person name="Sundararajan A."/>
            <person name="Cameron C.T."/>
            <person name="Woodward J.E."/>
            <person name="May G.D."/>
            <person name="Brubaker C."/>
            <person name="Broadhvest J."/>
            <person name="Wilkins T.A."/>
        </authorList>
    </citation>
    <scope>NUCLEOTIDE SEQUENCE</scope>
    <source>
        <strain evidence="2">cv. AKA8401</strain>
    </source>
</reference>
<protein>
    <submittedName>
        <fullName evidence="1">Uncharacterized protein</fullName>
    </submittedName>
</protein>
<dbReference type="AlphaFoldDB" id="A0A0B0N090"/>
<gene>
    <name evidence="1" type="ORF">F383_32029</name>
</gene>
<proteinExistence type="predicted"/>
<accession>A0A0B0N090</accession>